<dbReference type="AlphaFoldDB" id="A0A841BJE7"/>
<dbReference type="PRINTS" id="PR00359">
    <property type="entry name" value="BP450"/>
</dbReference>
<keyword evidence="3" id="KW-1185">Reference proteome</keyword>
<dbReference type="GO" id="GO:0008395">
    <property type="term" value="F:steroid hydroxylase activity"/>
    <property type="evidence" value="ECO:0007669"/>
    <property type="project" value="TreeGrafter"/>
</dbReference>
<proteinExistence type="inferred from homology"/>
<dbReference type="Gene3D" id="1.10.630.10">
    <property type="entry name" value="Cytochrome P450"/>
    <property type="match status" value="1"/>
</dbReference>
<comment type="caution">
    <text evidence="2">The sequence shown here is derived from an EMBL/GenBank/DDBJ whole genome shotgun (WGS) entry which is preliminary data.</text>
</comment>
<dbReference type="GO" id="GO:0006707">
    <property type="term" value="P:cholesterol catabolic process"/>
    <property type="evidence" value="ECO:0007669"/>
    <property type="project" value="TreeGrafter"/>
</dbReference>
<dbReference type="InterPro" id="IPR036396">
    <property type="entry name" value="Cyt_P450_sf"/>
</dbReference>
<dbReference type="PANTHER" id="PTHR46696">
    <property type="entry name" value="P450, PUTATIVE (EUROFUNG)-RELATED"/>
    <property type="match status" value="1"/>
</dbReference>
<name>A0A841BJE7_9ACTN</name>
<evidence type="ECO:0000313" key="3">
    <source>
        <dbReference type="Proteomes" id="UP000587527"/>
    </source>
</evidence>
<dbReference type="GO" id="GO:0020037">
    <property type="term" value="F:heme binding"/>
    <property type="evidence" value="ECO:0007669"/>
    <property type="project" value="InterPro"/>
</dbReference>
<dbReference type="PANTHER" id="PTHR46696:SF4">
    <property type="entry name" value="BIOTIN BIOSYNTHESIS CYTOCHROME P450"/>
    <property type="match status" value="1"/>
</dbReference>
<dbReference type="Pfam" id="PF00067">
    <property type="entry name" value="p450"/>
    <property type="match status" value="1"/>
</dbReference>
<dbReference type="InterPro" id="IPR002397">
    <property type="entry name" value="Cyt_P450_B"/>
</dbReference>
<accession>A0A841BJE7</accession>
<evidence type="ECO:0000313" key="2">
    <source>
        <dbReference type="EMBL" id="MBB5867326.1"/>
    </source>
</evidence>
<dbReference type="GO" id="GO:0036199">
    <property type="term" value="F:cholest-4-en-3-one 26-monooxygenase activity"/>
    <property type="evidence" value="ECO:0007669"/>
    <property type="project" value="TreeGrafter"/>
</dbReference>
<organism evidence="2 3">
    <name type="scientific">Allocatelliglobosispora scoriae</name>
    <dbReference type="NCBI Taxonomy" id="643052"/>
    <lineage>
        <taxon>Bacteria</taxon>
        <taxon>Bacillati</taxon>
        <taxon>Actinomycetota</taxon>
        <taxon>Actinomycetes</taxon>
        <taxon>Micromonosporales</taxon>
        <taxon>Micromonosporaceae</taxon>
        <taxon>Allocatelliglobosispora</taxon>
    </lineage>
</organism>
<sequence length="418" mass="45113">MAGEQRNGPDGLPDILGGVDLADPGSFAAGVPYPLFAALRRDAPVLFHPHGPDRASGFWVLTRHADITAAAADPVFSAEGAPERDGGGTHLEDLPRGLPTGAVVFMMDDPRHGLIKQALQPHLDGPAVPGQPALRVHAEELVRRAVAAGRADAVGAIAEPFALRAVCGLLGVPRRDEPRLGGWSREVLGFTDRRTGRADPRSRAVFAAMREYFQHLLDGEWRAHSGGLGPLIAAGTIPGGCPLSRTEQEMHAAVLFVSGFEQPRNTIAAAVAAFATHPRQWRMLRSDRSLLTGAIEEVLRWAPPNPYNRRTATADVLLRGQLIRAGDKVTLWWPSANRDREVFADPDVFDIRRRPNPHLAFGSGTHACSGAAFARTQLRLVLSALLDQVEQIQLTGPVVHAPNNKHTVLLDVPIELVR</sequence>
<reference evidence="2 3" key="1">
    <citation type="submission" date="2020-08" db="EMBL/GenBank/DDBJ databases">
        <title>Sequencing the genomes of 1000 actinobacteria strains.</title>
        <authorList>
            <person name="Klenk H.-P."/>
        </authorList>
    </citation>
    <scope>NUCLEOTIDE SEQUENCE [LARGE SCALE GENOMIC DNA]</scope>
    <source>
        <strain evidence="2 3">DSM 45362</strain>
    </source>
</reference>
<protein>
    <submittedName>
        <fullName evidence="2">Cytochrome P450</fullName>
    </submittedName>
</protein>
<evidence type="ECO:0000256" key="1">
    <source>
        <dbReference type="ARBA" id="ARBA00010617"/>
    </source>
</evidence>
<dbReference type="GO" id="GO:0005506">
    <property type="term" value="F:iron ion binding"/>
    <property type="evidence" value="ECO:0007669"/>
    <property type="project" value="InterPro"/>
</dbReference>
<dbReference type="Proteomes" id="UP000587527">
    <property type="component" value="Unassembled WGS sequence"/>
</dbReference>
<dbReference type="RefSeq" id="WP_184831917.1">
    <property type="nucleotide sequence ID" value="NZ_JACHMN010000001.1"/>
</dbReference>
<comment type="similarity">
    <text evidence="1">Belongs to the cytochrome P450 family.</text>
</comment>
<dbReference type="SUPFAM" id="SSF48264">
    <property type="entry name" value="Cytochrome P450"/>
    <property type="match status" value="1"/>
</dbReference>
<gene>
    <name evidence="2" type="ORF">F4553_000705</name>
</gene>
<dbReference type="EMBL" id="JACHMN010000001">
    <property type="protein sequence ID" value="MBB5867326.1"/>
    <property type="molecule type" value="Genomic_DNA"/>
</dbReference>
<dbReference type="InterPro" id="IPR001128">
    <property type="entry name" value="Cyt_P450"/>
</dbReference>